<dbReference type="RefSeq" id="WP_088606038.1">
    <property type="nucleotide sequence ID" value="NZ_NJIH01000020.1"/>
</dbReference>
<dbReference type="InterPro" id="IPR000847">
    <property type="entry name" value="LysR_HTH_N"/>
</dbReference>
<dbReference type="PRINTS" id="PR00039">
    <property type="entry name" value="HTHLYSR"/>
</dbReference>
<dbReference type="GO" id="GO:0000976">
    <property type="term" value="F:transcription cis-regulatory region binding"/>
    <property type="evidence" value="ECO:0007669"/>
    <property type="project" value="TreeGrafter"/>
</dbReference>
<sequence length="310" mass="34235">MDLESLKDFETLSRVRNFSRAADLRNVTQPAFSRRIRSLEEWVGAKLFDRGVQPVALTAGGERFRTFVDECLSRLEEGRLEARRLAGAAMPALRFAATHSLSLNFFPTWLSRLERLTSLGAVRLVSHSMKECEEALAADEVQFLLCHHHDSASSLLDSHRFESLTVATDCLVPVLAGQQSAAWQLPGKPTEPLPLLAYAPESGLHRILASTGVLKRGRVSTITVFTSHLAVLLLTMVREGRGIAWLPASIIQDDLQHGVLQRAGDVSWDVPVDVRLFRKRGMEDESGMSLWDSALLLNAQSAGDEARGGR</sequence>
<reference evidence="7" key="1">
    <citation type="submission" date="2017-06" db="EMBL/GenBank/DDBJ databases">
        <title>Herbaspirillum phytohormonus sp. nov., isolated from the root nodule of Robinia pseudoacacia in lead-zinc mine.</title>
        <authorList>
            <person name="Fan M."/>
            <person name="Lin Y."/>
        </authorList>
    </citation>
    <scope>NUCLEOTIDE SEQUENCE [LARGE SCALE GENOMIC DNA]</scope>
    <source>
        <strain evidence="7">SC-089</strain>
    </source>
</reference>
<keyword evidence="7" id="KW-1185">Reference proteome</keyword>
<evidence type="ECO:0000259" key="5">
    <source>
        <dbReference type="PROSITE" id="PS50931"/>
    </source>
</evidence>
<keyword evidence="2" id="KW-0805">Transcription regulation</keyword>
<dbReference type="InterPro" id="IPR036390">
    <property type="entry name" value="WH_DNA-bd_sf"/>
</dbReference>
<organism evidence="6 7">
    <name type="scientific">Candidimonas nitroreducens</name>
    <dbReference type="NCBI Taxonomy" id="683354"/>
    <lineage>
        <taxon>Bacteria</taxon>
        <taxon>Pseudomonadati</taxon>
        <taxon>Pseudomonadota</taxon>
        <taxon>Betaproteobacteria</taxon>
        <taxon>Burkholderiales</taxon>
        <taxon>Alcaligenaceae</taxon>
        <taxon>Candidimonas</taxon>
    </lineage>
</organism>
<proteinExistence type="inferred from homology"/>
<comment type="similarity">
    <text evidence="1">Belongs to the LysR transcriptional regulatory family.</text>
</comment>
<dbReference type="Pfam" id="PF03466">
    <property type="entry name" value="LysR_substrate"/>
    <property type="match status" value="1"/>
</dbReference>
<comment type="caution">
    <text evidence="6">The sequence shown here is derived from an EMBL/GenBank/DDBJ whole genome shotgun (WGS) entry which is preliminary data.</text>
</comment>
<dbReference type="Gene3D" id="3.40.190.10">
    <property type="entry name" value="Periplasmic binding protein-like II"/>
    <property type="match status" value="2"/>
</dbReference>
<dbReference type="InterPro" id="IPR005119">
    <property type="entry name" value="LysR_subst-bd"/>
</dbReference>
<dbReference type="PANTHER" id="PTHR30126:SF2">
    <property type="entry name" value="HTH-TYPE TRANSCRIPTIONAL REGULATOR YJIE"/>
    <property type="match status" value="1"/>
</dbReference>
<dbReference type="OrthoDB" id="8715249at2"/>
<keyword evidence="3" id="KW-0238">DNA-binding</keyword>
<feature type="domain" description="HTH lysR-type" evidence="5">
    <location>
        <begin position="1"/>
        <end position="58"/>
    </location>
</feature>
<keyword evidence="4" id="KW-0804">Transcription</keyword>
<dbReference type="PANTHER" id="PTHR30126">
    <property type="entry name" value="HTH-TYPE TRANSCRIPTIONAL REGULATOR"/>
    <property type="match status" value="1"/>
</dbReference>
<dbReference type="Proteomes" id="UP000214603">
    <property type="component" value="Unassembled WGS sequence"/>
</dbReference>
<dbReference type="GO" id="GO:0003700">
    <property type="term" value="F:DNA-binding transcription factor activity"/>
    <property type="evidence" value="ECO:0007669"/>
    <property type="project" value="InterPro"/>
</dbReference>
<evidence type="ECO:0000256" key="1">
    <source>
        <dbReference type="ARBA" id="ARBA00009437"/>
    </source>
</evidence>
<accession>A0A225LW98</accession>
<dbReference type="Pfam" id="PF00126">
    <property type="entry name" value="HTH_1"/>
    <property type="match status" value="1"/>
</dbReference>
<protein>
    <submittedName>
        <fullName evidence="6">LysR family transcriptional regulator</fullName>
    </submittedName>
</protein>
<evidence type="ECO:0000256" key="4">
    <source>
        <dbReference type="ARBA" id="ARBA00023163"/>
    </source>
</evidence>
<dbReference type="EMBL" id="NJIH01000020">
    <property type="protein sequence ID" value="OWT53604.1"/>
    <property type="molecule type" value="Genomic_DNA"/>
</dbReference>
<dbReference type="AlphaFoldDB" id="A0A225LW98"/>
<gene>
    <name evidence="6" type="ORF">CEY11_24430</name>
</gene>
<evidence type="ECO:0000256" key="2">
    <source>
        <dbReference type="ARBA" id="ARBA00023015"/>
    </source>
</evidence>
<evidence type="ECO:0000313" key="7">
    <source>
        <dbReference type="Proteomes" id="UP000214603"/>
    </source>
</evidence>
<dbReference type="CDD" id="cd05466">
    <property type="entry name" value="PBP2_LTTR_substrate"/>
    <property type="match status" value="1"/>
</dbReference>
<evidence type="ECO:0000313" key="6">
    <source>
        <dbReference type="EMBL" id="OWT53604.1"/>
    </source>
</evidence>
<dbReference type="SUPFAM" id="SSF46785">
    <property type="entry name" value="Winged helix' DNA-binding domain"/>
    <property type="match status" value="1"/>
</dbReference>
<dbReference type="Gene3D" id="1.10.10.10">
    <property type="entry name" value="Winged helix-like DNA-binding domain superfamily/Winged helix DNA-binding domain"/>
    <property type="match status" value="1"/>
</dbReference>
<name>A0A225LW98_9BURK</name>
<evidence type="ECO:0000256" key="3">
    <source>
        <dbReference type="ARBA" id="ARBA00023125"/>
    </source>
</evidence>
<dbReference type="PROSITE" id="PS50931">
    <property type="entry name" value="HTH_LYSR"/>
    <property type="match status" value="1"/>
</dbReference>
<dbReference type="SUPFAM" id="SSF53850">
    <property type="entry name" value="Periplasmic binding protein-like II"/>
    <property type="match status" value="1"/>
</dbReference>
<dbReference type="InterPro" id="IPR036388">
    <property type="entry name" value="WH-like_DNA-bd_sf"/>
</dbReference>